<protein>
    <submittedName>
        <fullName evidence="1">Uncharacterized protein</fullName>
    </submittedName>
</protein>
<evidence type="ECO:0000313" key="2">
    <source>
        <dbReference type="Proteomes" id="UP001434883"/>
    </source>
</evidence>
<accession>A0ABV0QGC1</accession>
<dbReference type="EMBL" id="JAHRIN010009837">
    <property type="protein sequence ID" value="MEQ2194867.1"/>
    <property type="molecule type" value="Genomic_DNA"/>
</dbReference>
<keyword evidence="2" id="KW-1185">Reference proteome</keyword>
<name>A0ABV0QGC1_9TELE</name>
<dbReference type="Proteomes" id="UP001434883">
    <property type="component" value="Unassembled WGS sequence"/>
</dbReference>
<proteinExistence type="predicted"/>
<reference evidence="1 2" key="1">
    <citation type="submission" date="2021-06" db="EMBL/GenBank/DDBJ databases">
        <authorList>
            <person name="Palmer J.M."/>
        </authorList>
    </citation>
    <scope>NUCLEOTIDE SEQUENCE [LARGE SCALE GENOMIC DNA]</scope>
    <source>
        <strain evidence="1 2">XC_2019</strain>
        <tissue evidence="1">Muscle</tissue>
    </source>
</reference>
<organism evidence="1 2">
    <name type="scientific">Xenoophorus captivus</name>
    <dbReference type="NCBI Taxonomy" id="1517983"/>
    <lineage>
        <taxon>Eukaryota</taxon>
        <taxon>Metazoa</taxon>
        <taxon>Chordata</taxon>
        <taxon>Craniata</taxon>
        <taxon>Vertebrata</taxon>
        <taxon>Euteleostomi</taxon>
        <taxon>Actinopterygii</taxon>
        <taxon>Neopterygii</taxon>
        <taxon>Teleostei</taxon>
        <taxon>Neoteleostei</taxon>
        <taxon>Acanthomorphata</taxon>
        <taxon>Ovalentaria</taxon>
        <taxon>Atherinomorphae</taxon>
        <taxon>Cyprinodontiformes</taxon>
        <taxon>Goodeidae</taxon>
        <taxon>Xenoophorus</taxon>
    </lineage>
</organism>
<sequence length="111" mass="12705">MQMRLARLKDRSRCLEQLILQEGQRAEAEELEGSVLRSCTVTQLRDMSRTLQDLVMSENRMQIPIFPPPSILRSETQLSENALSSVKYFIFLSKASPVPPDLFSHICLLLL</sequence>
<evidence type="ECO:0000313" key="1">
    <source>
        <dbReference type="EMBL" id="MEQ2194867.1"/>
    </source>
</evidence>
<gene>
    <name evidence="1" type="ORF">XENOCAPTIV_004153</name>
</gene>
<comment type="caution">
    <text evidence="1">The sequence shown here is derived from an EMBL/GenBank/DDBJ whole genome shotgun (WGS) entry which is preliminary data.</text>
</comment>